<gene>
    <name evidence="2" type="ORF">NEMBOFW57_005654</name>
</gene>
<proteinExistence type="predicted"/>
<protein>
    <submittedName>
        <fullName evidence="2">Uncharacterized protein</fullName>
    </submittedName>
</protein>
<evidence type="ECO:0000313" key="3">
    <source>
        <dbReference type="Proteomes" id="UP001197093"/>
    </source>
</evidence>
<feature type="transmembrane region" description="Helical" evidence="1">
    <location>
        <begin position="52"/>
        <end position="70"/>
    </location>
</feature>
<dbReference type="AlphaFoldDB" id="A0AAD4EX59"/>
<organism evidence="2 3">
    <name type="scientific">Staphylotrichum longicolle</name>
    <dbReference type="NCBI Taxonomy" id="669026"/>
    <lineage>
        <taxon>Eukaryota</taxon>
        <taxon>Fungi</taxon>
        <taxon>Dikarya</taxon>
        <taxon>Ascomycota</taxon>
        <taxon>Pezizomycotina</taxon>
        <taxon>Sordariomycetes</taxon>
        <taxon>Sordariomycetidae</taxon>
        <taxon>Sordariales</taxon>
        <taxon>Chaetomiaceae</taxon>
        <taxon>Staphylotrichum</taxon>
    </lineage>
</organism>
<evidence type="ECO:0000256" key="1">
    <source>
        <dbReference type="SAM" id="Phobius"/>
    </source>
</evidence>
<dbReference type="EMBL" id="JAHCVI010000002">
    <property type="protein sequence ID" value="KAG7289288.1"/>
    <property type="molecule type" value="Genomic_DNA"/>
</dbReference>
<name>A0AAD4EX59_9PEZI</name>
<dbReference type="Proteomes" id="UP001197093">
    <property type="component" value="Unassembled WGS sequence"/>
</dbReference>
<feature type="transmembrane region" description="Helical" evidence="1">
    <location>
        <begin position="77"/>
        <end position="97"/>
    </location>
</feature>
<keyword evidence="1" id="KW-0472">Membrane</keyword>
<keyword evidence="3" id="KW-1185">Reference proteome</keyword>
<sequence length="151" mass="16603">MSTPQRLETVRRLQTVMASAYATLGAWCLIHPYSVIALGFTPKYIAMSNATTYLFTRCFGAQAMTCGLLLGTSSMTAFSFTAFGLAMIPYIGWNFWFSGIGPSRGMINSLMWLDFIGNVFFMSGSLWCGKVLREEARKSSGEGGSEALLRE</sequence>
<feature type="transmembrane region" description="Helical" evidence="1">
    <location>
        <begin position="109"/>
        <end position="129"/>
    </location>
</feature>
<reference evidence="2" key="1">
    <citation type="submission" date="2023-02" db="EMBL/GenBank/DDBJ databases">
        <authorList>
            <person name="Palmer J.M."/>
        </authorList>
    </citation>
    <scope>NUCLEOTIDE SEQUENCE</scope>
    <source>
        <strain evidence="2">FW57</strain>
    </source>
</reference>
<comment type="caution">
    <text evidence="2">The sequence shown here is derived from an EMBL/GenBank/DDBJ whole genome shotgun (WGS) entry which is preliminary data.</text>
</comment>
<evidence type="ECO:0000313" key="2">
    <source>
        <dbReference type="EMBL" id="KAG7289288.1"/>
    </source>
</evidence>
<feature type="transmembrane region" description="Helical" evidence="1">
    <location>
        <begin position="21"/>
        <end position="40"/>
    </location>
</feature>
<keyword evidence="1" id="KW-1133">Transmembrane helix</keyword>
<keyword evidence="1" id="KW-0812">Transmembrane</keyword>
<accession>A0AAD4EX59</accession>